<accession>A0A3P6SPB3</accession>
<keyword evidence="2" id="KW-1185">Reference proteome</keyword>
<reference evidence="1 2" key="1">
    <citation type="submission" date="2018-08" db="EMBL/GenBank/DDBJ databases">
        <authorList>
            <person name="Laetsch R D."/>
            <person name="Stevens L."/>
            <person name="Kumar S."/>
            <person name="Blaxter L. M."/>
        </authorList>
    </citation>
    <scope>NUCLEOTIDE SEQUENCE [LARGE SCALE GENOMIC DNA]</scope>
</reference>
<protein>
    <submittedName>
        <fullName evidence="1">Uncharacterized protein</fullName>
    </submittedName>
</protein>
<dbReference type="OrthoDB" id="5864120at2759"/>
<evidence type="ECO:0000313" key="2">
    <source>
        <dbReference type="Proteomes" id="UP000277928"/>
    </source>
</evidence>
<dbReference type="EMBL" id="UYRX01000184">
    <property type="protein sequence ID" value="VDK76826.1"/>
    <property type="molecule type" value="Genomic_DNA"/>
</dbReference>
<dbReference type="AlphaFoldDB" id="A0A3P6SPB3"/>
<sequence>MTPVDQQPFFPLSLPPKDKLKLPVSNATNVLPKRQSRRTVTVLDGKCRVSSAENDRYQLSRQNASVSSARRNPLGRTDVAGTWPQYSSWSVCVARAYLRTYCLQN</sequence>
<dbReference type="Proteomes" id="UP000277928">
    <property type="component" value="Unassembled WGS sequence"/>
</dbReference>
<organism evidence="1 2">
    <name type="scientific">Litomosoides sigmodontis</name>
    <name type="common">Filarial nematode worm</name>
    <dbReference type="NCBI Taxonomy" id="42156"/>
    <lineage>
        <taxon>Eukaryota</taxon>
        <taxon>Metazoa</taxon>
        <taxon>Ecdysozoa</taxon>
        <taxon>Nematoda</taxon>
        <taxon>Chromadorea</taxon>
        <taxon>Rhabditida</taxon>
        <taxon>Spirurina</taxon>
        <taxon>Spiruromorpha</taxon>
        <taxon>Filarioidea</taxon>
        <taxon>Onchocercidae</taxon>
        <taxon>Litomosoides</taxon>
    </lineage>
</organism>
<gene>
    <name evidence="1" type="ORF">NLS_LOCUS3402</name>
</gene>
<evidence type="ECO:0000313" key="1">
    <source>
        <dbReference type="EMBL" id="VDK76826.1"/>
    </source>
</evidence>
<name>A0A3P6SPB3_LITSI</name>
<proteinExistence type="predicted"/>